<sequence>MYQCNMSFRNDEYISDSAVITIRRIKLYSDSLARYGKSPYLYPMYGLGELPQGFARLSAIYGGTYMLDKPVDEIVKQDGKVIGVRSANETALCKQIFCDPTYVPDLVRKVGQVIRCICLLDHPIPNTGDALSTQIIIPQKQKNLCCGHPAEGLERQRSKKKVTKLKFQYGMLLVLMQRNLDFRVESI</sequence>
<dbReference type="EMBL" id="NNAY01000013">
    <property type="protein sequence ID" value="OXU31976.1"/>
    <property type="molecule type" value="Genomic_DNA"/>
</dbReference>
<dbReference type="GO" id="GO:0016192">
    <property type="term" value="P:vesicle-mediated transport"/>
    <property type="evidence" value="ECO:0007669"/>
    <property type="project" value="TreeGrafter"/>
</dbReference>
<dbReference type="PRINTS" id="PR00891">
    <property type="entry name" value="RABGDIREP"/>
</dbReference>
<evidence type="ECO:0000313" key="3">
    <source>
        <dbReference type="Proteomes" id="UP000215335"/>
    </source>
</evidence>
<name>A0A232FMK6_9HYME</name>
<dbReference type="SUPFAM" id="SSF51905">
    <property type="entry name" value="FAD/NAD(P)-binding domain"/>
    <property type="match status" value="1"/>
</dbReference>
<accession>A0A232FMK6</accession>
<organism evidence="2 3">
    <name type="scientific">Trichomalopsis sarcophagae</name>
    <dbReference type="NCBI Taxonomy" id="543379"/>
    <lineage>
        <taxon>Eukaryota</taxon>
        <taxon>Metazoa</taxon>
        <taxon>Ecdysozoa</taxon>
        <taxon>Arthropoda</taxon>
        <taxon>Hexapoda</taxon>
        <taxon>Insecta</taxon>
        <taxon>Pterygota</taxon>
        <taxon>Neoptera</taxon>
        <taxon>Endopterygota</taxon>
        <taxon>Hymenoptera</taxon>
        <taxon>Apocrita</taxon>
        <taxon>Proctotrupomorpha</taxon>
        <taxon>Chalcidoidea</taxon>
        <taxon>Pteromalidae</taxon>
        <taxon>Pteromalinae</taxon>
        <taxon>Trichomalopsis</taxon>
    </lineage>
</organism>
<evidence type="ECO:0000256" key="1">
    <source>
        <dbReference type="ARBA" id="ARBA00005593"/>
    </source>
</evidence>
<dbReference type="GO" id="GO:0005737">
    <property type="term" value="C:cytoplasm"/>
    <property type="evidence" value="ECO:0007669"/>
    <property type="project" value="TreeGrafter"/>
</dbReference>
<proteinExistence type="inferred from homology"/>
<evidence type="ECO:0000313" key="2">
    <source>
        <dbReference type="EMBL" id="OXU31976.1"/>
    </source>
</evidence>
<gene>
    <name evidence="2" type="ORF">TSAR_013744</name>
</gene>
<dbReference type="FunFam" id="3.50.50.60:FF:000232">
    <property type="entry name" value="Rab GDP dissociation inhibitor"/>
    <property type="match status" value="1"/>
</dbReference>
<keyword evidence="3" id="KW-1185">Reference proteome</keyword>
<dbReference type="STRING" id="543379.A0A232FMK6"/>
<dbReference type="PANTHER" id="PTHR11787:SF8">
    <property type="entry name" value="RAB GDP DISSOCIATION INHIBITOR"/>
    <property type="match status" value="1"/>
</dbReference>
<dbReference type="InterPro" id="IPR018203">
    <property type="entry name" value="GDP_dissociation_inhibitor"/>
</dbReference>
<protein>
    <recommendedName>
        <fullName evidence="4">Rab GDP dissociation inhibitor</fullName>
    </recommendedName>
</protein>
<dbReference type="OrthoDB" id="9446342at2759"/>
<dbReference type="AlphaFoldDB" id="A0A232FMK6"/>
<reference evidence="2 3" key="1">
    <citation type="journal article" date="2017" name="Curr. Biol.">
        <title>The Evolution of Venom by Co-option of Single-Copy Genes.</title>
        <authorList>
            <person name="Martinson E.O."/>
            <person name="Mrinalini"/>
            <person name="Kelkar Y.D."/>
            <person name="Chang C.H."/>
            <person name="Werren J.H."/>
        </authorList>
    </citation>
    <scope>NUCLEOTIDE SEQUENCE [LARGE SCALE GENOMIC DNA]</scope>
    <source>
        <strain evidence="2 3">Alberta</strain>
        <tissue evidence="2">Whole body</tissue>
    </source>
</reference>
<dbReference type="Pfam" id="PF00996">
    <property type="entry name" value="GDI"/>
    <property type="match status" value="1"/>
</dbReference>
<dbReference type="GO" id="GO:0007264">
    <property type="term" value="P:small GTPase-mediated signal transduction"/>
    <property type="evidence" value="ECO:0007669"/>
    <property type="project" value="InterPro"/>
</dbReference>
<comment type="similarity">
    <text evidence="1">Belongs to the Rab GDI family.</text>
</comment>
<evidence type="ECO:0008006" key="4">
    <source>
        <dbReference type="Google" id="ProtNLM"/>
    </source>
</evidence>
<dbReference type="InterPro" id="IPR036188">
    <property type="entry name" value="FAD/NAD-bd_sf"/>
</dbReference>
<dbReference type="Proteomes" id="UP000215335">
    <property type="component" value="Unassembled WGS sequence"/>
</dbReference>
<dbReference type="GO" id="GO:0005093">
    <property type="term" value="F:Rab GDP-dissociation inhibitor activity"/>
    <property type="evidence" value="ECO:0007669"/>
    <property type="project" value="TreeGrafter"/>
</dbReference>
<dbReference type="Gene3D" id="3.50.50.60">
    <property type="entry name" value="FAD/NAD(P)-binding domain"/>
    <property type="match status" value="1"/>
</dbReference>
<dbReference type="PANTHER" id="PTHR11787">
    <property type="entry name" value="RAB GDP-DISSOCIATION INHIBITOR"/>
    <property type="match status" value="1"/>
</dbReference>
<comment type="caution">
    <text evidence="2">The sequence shown here is derived from an EMBL/GenBank/DDBJ whole genome shotgun (WGS) entry which is preliminary data.</text>
</comment>